<name>A0A8T0RBQ1_PANVG</name>
<evidence type="ECO:0000313" key="2">
    <source>
        <dbReference type="EMBL" id="KAG2582525.1"/>
    </source>
</evidence>
<feature type="region of interest" description="Disordered" evidence="1">
    <location>
        <begin position="150"/>
        <end position="175"/>
    </location>
</feature>
<dbReference type="PANTHER" id="PTHR45786:SF75">
    <property type="entry name" value="ATP-DEPENDENT DNA HELICASE"/>
    <property type="match status" value="1"/>
</dbReference>
<evidence type="ECO:0000313" key="3">
    <source>
        <dbReference type="Proteomes" id="UP000823388"/>
    </source>
</evidence>
<keyword evidence="3" id="KW-1185">Reference proteome</keyword>
<feature type="region of interest" description="Disordered" evidence="1">
    <location>
        <begin position="189"/>
        <end position="210"/>
    </location>
</feature>
<gene>
    <name evidence="2" type="ORF">PVAP13_6KG242412</name>
</gene>
<protein>
    <submittedName>
        <fullName evidence="2">Uncharacterized protein</fullName>
    </submittedName>
</protein>
<dbReference type="AlphaFoldDB" id="A0A8T0RBQ1"/>
<feature type="compositionally biased region" description="Acidic residues" evidence="1">
    <location>
        <begin position="189"/>
        <end position="206"/>
    </location>
</feature>
<dbReference type="PANTHER" id="PTHR45786">
    <property type="entry name" value="DNA BINDING PROTEIN-LIKE"/>
    <property type="match status" value="1"/>
</dbReference>
<evidence type="ECO:0000256" key="1">
    <source>
        <dbReference type="SAM" id="MobiDB-lite"/>
    </source>
</evidence>
<accession>A0A8T0RBQ1</accession>
<organism evidence="2 3">
    <name type="scientific">Panicum virgatum</name>
    <name type="common">Blackwell switchgrass</name>
    <dbReference type="NCBI Taxonomy" id="38727"/>
    <lineage>
        <taxon>Eukaryota</taxon>
        <taxon>Viridiplantae</taxon>
        <taxon>Streptophyta</taxon>
        <taxon>Embryophyta</taxon>
        <taxon>Tracheophyta</taxon>
        <taxon>Spermatophyta</taxon>
        <taxon>Magnoliopsida</taxon>
        <taxon>Liliopsida</taxon>
        <taxon>Poales</taxon>
        <taxon>Poaceae</taxon>
        <taxon>PACMAD clade</taxon>
        <taxon>Panicoideae</taxon>
        <taxon>Panicodae</taxon>
        <taxon>Paniceae</taxon>
        <taxon>Panicinae</taxon>
        <taxon>Panicum</taxon>
        <taxon>Panicum sect. Hiantes</taxon>
    </lineage>
</organism>
<feature type="compositionally biased region" description="Basic residues" evidence="1">
    <location>
        <begin position="160"/>
        <end position="169"/>
    </location>
</feature>
<sequence length="243" mass="28563">MTRMRPYHTEAKDHPHLDSRLIRTILRILENNPYVRVFRNVGQMQNLDELKIELSTSISVDQRRYNAPAIDQVASIWQDGSDERNKFKHSIMIYPNFGRPEFIRAYHGYYDLLAYHILYSGGEIGWKDKSISLEETPTIYFPQTRRKYTKRKTDDSHIAPSKRARKSGVRQKQVQPIIQTTHSAPYVCEDEEEDDRDNIMDEDGDGDGGGSHLHVSVREYYCYIMQIRNDVFNIFFHGGRLFQ</sequence>
<reference evidence="2" key="1">
    <citation type="submission" date="2020-05" db="EMBL/GenBank/DDBJ databases">
        <title>WGS assembly of Panicum virgatum.</title>
        <authorList>
            <person name="Lovell J.T."/>
            <person name="Jenkins J."/>
            <person name="Shu S."/>
            <person name="Juenger T.E."/>
            <person name="Schmutz J."/>
        </authorList>
    </citation>
    <scope>NUCLEOTIDE SEQUENCE</scope>
    <source>
        <strain evidence="2">AP13</strain>
    </source>
</reference>
<dbReference type="EMBL" id="CM029047">
    <property type="protein sequence ID" value="KAG2582525.1"/>
    <property type="molecule type" value="Genomic_DNA"/>
</dbReference>
<comment type="caution">
    <text evidence="2">The sequence shown here is derived from an EMBL/GenBank/DDBJ whole genome shotgun (WGS) entry which is preliminary data.</text>
</comment>
<proteinExistence type="predicted"/>
<dbReference type="Proteomes" id="UP000823388">
    <property type="component" value="Chromosome 6K"/>
</dbReference>